<keyword evidence="2" id="KW-0460">Magnesium</keyword>
<name>A0ABQ6BJI3_9CAUL</name>
<dbReference type="Gene3D" id="3.40.1180.10">
    <property type="entry name" value="Decaprenyl diphosphate synthase-like"/>
    <property type="match status" value="1"/>
</dbReference>
<sequence>MPAEPLHTAPTDGPRPGDPRHVALIMDGNGRWAEARGLPRAMGHREGVQALKRTVEAAPRFGIRCLTVFGFSTENWSRPAEEVSDLMGLVRSYVTSDLKRLERAGVRVRVLGRRAGLPADIVAIIDRAEATTAHNEKFLLQVAFNYGGRADIVDAAQRHVDAVLAGRATGRLDEEALGLGLSTAGAPPVDVIVRTSGEQRLSNFLLWEAAYAELVFQNVLWPDYGAEALADVIQQYRNRDRRFGGRAAPAEAAAPALAAG</sequence>
<dbReference type="InterPro" id="IPR018520">
    <property type="entry name" value="UPP_synth-like_CS"/>
</dbReference>
<feature type="binding site" evidence="2">
    <location>
        <position position="32"/>
    </location>
    <ligand>
        <name>substrate</name>
    </ligand>
</feature>
<comment type="similarity">
    <text evidence="2">Belongs to the UPP synthase family.</text>
</comment>
<organism evidence="3 4">
    <name type="scientific">Brevundimonas denitrificans</name>
    <dbReference type="NCBI Taxonomy" id="1443434"/>
    <lineage>
        <taxon>Bacteria</taxon>
        <taxon>Pseudomonadati</taxon>
        <taxon>Pseudomonadota</taxon>
        <taxon>Alphaproteobacteria</taxon>
        <taxon>Caulobacterales</taxon>
        <taxon>Caulobacteraceae</taxon>
        <taxon>Brevundimonas</taxon>
    </lineage>
</organism>
<comment type="function">
    <text evidence="2">Catalyzes the condensation of isopentenyl diphosphate (IPP) with allylic pyrophosphates generating different type of terpenoids.</text>
</comment>
<feature type="binding site" evidence="2">
    <location>
        <begin position="28"/>
        <end position="31"/>
    </location>
    <ligand>
        <name>substrate</name>
    </ligand>
</feature>
<dbReference type="NCBIfam" id="TIGR00055">
    <property type="entry name" value="uppS"/>
    <property type="match status" value="1"/>
</dbReference>
<evidence type="ECO:0000313" key="4">
    <source>
        <dbReference type="Proteomes" id="UP001156921"/>
    </source>
</evidence>
<dbReference type="Proteomes" id="UP001156921">
    <property type="component" value="Unassembled WGS sequence"/>
</dbReference>
<dbReference type="PANTHER" id="PTHR10291">
    <property type="entry name" value="DEHYDRODOLICHYL DIPHOSPHATE SYNTHASE FAMILY MEMBER"/>
    <property type="match status" value="1"/>
</dbReference>
<evidence type="ECO:0000256" key="2">
    <source>
        <dbReference type="HAMAP-Rule" id="MF_01139"/>
    </source>
</evidence>
<feature type="binding site" evidence="2">
    <location>
        <position position="76"/>
    </location>
    <ligand>
        <name>substrate</name>
    </ligand>
</feature>
<keyword evidence="2" id="KW-0479">Metal-binding</keyword>
<dbReference type="InterPro" id="IPR036424">
    <property type="entry name" value="UPP_synth-like_sf"/>
</dbReference>
<keyword evidence="4" id="KW-1185">Reference proteome</keyword>
<reference evidence="4" key="1">
    <citation type="journal article" date="2019" name="Int. J. Syst. Evol. Microbiol.">
        <title>The Global Catalogue of Microorganisms (GCM) 10K type strain sequencing project: providing services to taxonomists for standard genome sequencing and annotation.</title>
        <authorList>
            <consortium name="The Broad Institute Genomics Platform"/>
            <consortium name="The Broad Institute Genome Sequencing Center for Infectious Disease"/>
            <person name="Wu L."/>
            <person name="Ma J."/>
        </authorList>
    </citation>
    <scope>NUCLEOTIDE SEQUENCE [LARGE SCALE GENOMIC DNA]</scope>
    <source>
        <strain evidence="4">NBRC 110107</strain>
    </source>
</reference>
<feature type="binding site" evidence="2">
    <location>
        <begin position="72"/>
        <end position="74"/>
    </location>
    <ligand>
        <name>substrate</name>
    </ligand>
</feature>
<feature type="binding site" evidence="2">
    <location>
        <position position="44"/>
    </location>
    <ligand>
        <name>substrate</name>
    </ligand>
</feature>
<proteinExistence type="inferred from homology"/>
<evidence type="ECO:0000313" key="3">
    <source>
        <dbReference type="EMBL" id="GLS00382.1"/>
    </source>
</evidence>
<keyword evidence="1 2" id="KW-0808">Transferase</keyword>
<dbReference type="EMBL" id="BSOY01000004">
    <property type="protein sequence ID" value="GLS00382.1"/>
    <property type="molecule type" value="Genomic_DNA"/>
</dbReference>
<dbReference type="PANTHER" id="PTHR10291:SF0">
    <property type="entry name" value="DEHYDRODOLICHYL DIPHOSPHATE SYNTHASE 2"/>
    <property type="match status" value="1"/>
</dbReference>
<feature type="binding site" evidence="2">
    <location>
        <position position="27"/>
    </location>
    <ligand>
        <name>Mg(2+)</name>
        <dbReference type="ChEBI" id="CHEBI:18420"/>
    </ligand>
</feature>
<dbReference type="InterPro" id="IPR001441">
    <property type="entry name" value="UPP_synth-like"/>
</dbReference>
<protein>
    <recommendedName>
        <fullName evidence="2">Isoprenyl transferase</fullName>
        <ecNumber evidence="2">2.5.1.-</ecNumber>
    </recommendedName>
</protein>
<dbReference type="EC" id="2.5.1.-" evidence="2"/>
<accession>A0ABQ6BJI3</accession>
<dbReference type="SUPFAM" id="SSF64005">
    <property type="entry name" value="Undecaprenyl diphosphate synthase"/>
    <property type="match status" value="1"/>
</dbReference>
<feature type="active site" description="Proton acceptor" evidence="2">
    <location>
        <position position="75"/>
    </location>
</feature>
<dbReference type="PROSITE" id="PS01066">
    <property type="entry name" value="UPP_SYNTHASE"/>
    <property type="match status" value="1"/>
</dbReference>
<feature type="binding site" evidence="2">
    <location>
        <position position="194"/>
    </location>
    <ligand>
        <name>substrate</name>
    </ligand>
</feature>
<feature type="binding site" evidence="2">
    <location>
        <position position="40"/>
    </location>
    <ligand>
        <name>substrate</name>
    </ligand>
</feature>
<dbReference type="GO" id="GO:0016740">
    <property type="term" value="F:transferase activity"/>
    <property type="evidence" value="ECO:0007669"/>
    <property type="project" value="UniProtKB-KW"/>
</dbReference>
<dbReference type="RefSeq" id="WP_284220544.1">
    <property type="nucleotide sequence ID" value="NZ_BSOY01000004.1"/>
</dbReference>
<feature type="binding site" evidence="2">
    <location>
        <position position="213"/>
    </location>
    <ligand>
        <name>Mg(2+)</name>
        <dbReference type="ChEBI" id="CHEBI:18420"/>
    </ligand>
</feature>
<gene>
    <name evidence="3" type="ORF">GCM10007859_03870</name>
</gene>
<feature type="binding site" evidence="2">
    <location>
        <position position="78"/>
    </location>
    <ligand>
        <name>substrate</name>
    </ligand>
</feature>
<dbReference type="CDD" id="cd00475">
    <property type="entry name" value="Cis_IPPS"/>
    <property type="match status" value="1"/>
</dbReference>
<dbReference type="Pfam" id="PF01255">
    <property type="entry name" value="Prenyltransf"/>
    <property type="match status" value="1"/>
</dbReference>
<dbReference type="HAMAP" id="MF_01139">
    <property type="entry name" value="ISPT"/>
    <property type="match status" value="1"/>
</dbReference>
<evidence type="ECO:0000256" key="1">
    <source>
        <dbReference type="ARBA" id="ARBA00022679"/>
    </source>
</evidence>
<comment type="cofactor">
    <cofactor evidence="2">
        <name>Mg(2+)</name>
        <dbReference type="ChEBI" id="CHEBI:18420"/>
    </cofactor>
    <text evidence="2">Binds 2 magnesium ions per subunit.</text>
</comment>
<feature type="binding site" evidence="2">
    <location>
        <begin position="200"/>
        <end position="202"/>
    </location>
    <ligand>
        <name>substrate</name>
    </ligand>
</feature>
<feature type="active site" evidence="2">
    <location>
        <position position="27"/>
    </location>
</feature>
<comment type="caution">
    <text evidence="3">The sequence shown here is derived from an EMBL/GenBank/DDBJ whole genome shotgun (WGS) entry which is preliminary data.</text>
</comment>
<comment type="subunit">
    <text evidence="2">Homodimer.</text>
</comment>